<evidence type="ECO:0000256" key="1">
    <source>
        <dbReference type="ARBA" id="ARBA00022741"/>
    </source>
</evidence>
<comment type="caution">
    <text evidence="5">The sequence shown here is derived from an EMBL/GenBank/DDBJ whole genome shotgun (WGS) entry which is preliminary data.</text>
</comment>
<keyword evidence="6" id="KW-1185">Reference proteome</keyword>
<dbReference type="Gene3D" id="3.40.50.300">
    <property type="entry name" value="P-loop containing nucleotide triphosphate hydrolases"/>
    <property type="match status" value="1"/>
</dbReference>
<dbReference type="AlphaFoldDB" id="A0AAN8GEU6"/>
<keyword evidence="4" id="KW-0067">ATP-binding</keyword>
<keyword evidence="1" id="KW-0547">Nucleotide-binding</keyword>
<dbReference type="InterPro" id="IPR027417">
    <property type="entry name" value="P-loop_NTPase"/>
</dbReference>
<dbReference type="InterPro" id="IPR050474">
    <property type="entry name" value="Hel308_SKI2-like"/>
</dbReference>
<evidence type="ECO:0000256" key="4">
    <source>
        <dbReference type="ARBA" id="ARBA00022840"/>
    </source>
</evidence>
<dbReference type="SUPFAM" id="SSF52540">
    <property type="entry name" value="P-loop containing nucleoside triphosphate hydrolases"/>
    <property type="match status" value="1"/>
</dbReference>
<sequence>MWTVKGDGDLEHNAVLPADRLAKADPDGLCQLLVGVIPQRLVLIFCPTKENCESVASMIARCVPEEVHKGRLEDREKVLEAMKEDCEGQVSSILENMIILGAAYHHSGLTTMKGSTLRPRIVMALFVLYVLLQH</sequence>
<dbReference type="EMBL" id="WIXE01001535">
    <property type="protein sequence ID" value="KAK5985598.1"/>
    <property type="molecule type" value="Genomic_DNA"/>
</dbReference>
<gene>
    <name evidence="5" type="ORF">GCK32_018533</name>
</gene>
<protein>
    <submittedName>
        <fullName evidence="5">Helicase C-terminal domain-containing protein</fullName>
    </submittedName>
</protein>
<reference evidence="5 6" key="1">
    <citation type="submission" date="2019-10" db="EMBL/GenBank/DDBJ databases">
        <title>Assembly and Annotation for the nematode Trichostrongylus colubriformis.</title>
        <authorList>
            <person name="Martin J."/>
        </authorList>
    </citation>
    <scope>NUCLEOTIDE SEQUENCE [LARGE SCALE GENOMIC DNA]</scope>
    <source>
        <strain evidence="5">G859</strain>
        <tissue evidence="5">Whole worm</tissue>
    </source>
</reference>
<dbReference type="Proteomes" id="UP001331761">
    <property type="component" value="Unassembled WGS sequence"/>
</dbReference>
<dbReference type="GO" id="GO:0004386">
    <property type="term" value="F:helicase activity"/>
    <property type="evidence" value="ECO:0007669"/>
    <property type="project" value="UniProtKB-KW"/>
</dbReference>
<name>A0AAN8GEU6_TRICO</name>
<dbReference type="PANTHER" id="PTHR47961:SF12">
    <property type="entry name" value="HELICASE POLQ-LIKE"/>
    <property type="match status" value="1"/>
</dbReference>
<organism evidence="5 6">
    <name type="scientific">Trichostrongylus colubriformis</name>
    <name type="common">Black scour worm</name>
    <dbReference type="NCBI Taxonomy" id="6319"/>
    <lineage>
        <taxon>Eukaryota</taxon>
        <taxon>Metazoa</taxon>
        <taxon>Ecdysozoa</taxon>
        <taxon>Nematoda</taxon>
        <taxon>Chromadorea</taxon>
        <taxon>Rhabditida</taxon>
        <taxon>Rhabditina</taxon>
        <taxon>Rhabditomorpha</taxon>
        <taxon>Strongyloidea</taxon>
        <taxon>Trichostrongylidae</taxon>
        <taxon>Trichostrongylus</taxon>
    </lineage>
</organism>
<accession>A0AAN8GEU6</accession>
<dbReference type="PANTHER" id="PTHR47961">
    <property type="entry name" value="DNA POLYMERASE THETA, PUTATIVE (AFU_ORTHOLOGUE AFUA_1G05260)-RELATED"/>
    <property type="match status" value="1"/>
</dbReference>
<evidence type="ECO:0000256" key="2">
    <source>
        <dbReference type="ARBA" id="ARBA00022801"/>
    </source>
</evidence>
<proteinExistence type="predicted"/>
<dbReference type="GO" id="GO:0005524">
    <property type="term" value="F:ATP binding"/>
    <property type="evidence" value="ECO:0007669"/>
    <property type="project" value="UniProtKB-KW"/>
</dbReference>
<evidence type="ECO:0000313" key="6">
    <source>
        <dbReference type="Proteomes" id="UP001331761"/>
    </source>
</evidence>
<evidence type="ECO:0000256" key="3">
    <source>
        <dbReference type="ARBA" id="ARBA00022806"/>
    </source>
</evidence>
<evidence type="ECO:0000313" key="5">
    <source>
        <dbReference type="EMBL" id="KAK5985598.1"/>
    </source>
</evidence>
<keyword evidence="2" id="KW-0378">Hydrolase</keyword>
<keyword evidence="3 5" id="KW-0347">Helicase</keyword>
<dbReference type="GO" id="GO:0016787">
    <property type="term" value="F:hydrolase activity"/>
    <property type="evidence" value="ECO:0007669"/>
    <property type="project" value="UniProtKB-KW"/>
</dbReference>